<dbReference type="Proteomes" id="UP000095038">
    <property type="component" value="Unassembled WGS sequence"/>
</dbReference>
<dbReference type="GeneID" id="30962972"/>
<gene>
    <name evidence="1" type="ORF">ASCRUDRAFT_155081</name>
</gene>
<keyword evidence="2" id="KW-1185">Reference proteome</keyword>
<dbReference type="AlphaFoldDB" id="A0A1D2VG94"/>
<reference evidence="2" key="1">
    <citation type="submission" date="2016-05" db="EMBL/GenBank/DDBJ databases">
        <title>Comparative genomics of biotechnologically important yeasts.</title>
        <authorList>
            <consortium name="DOE Joint Genome Institute"/>
            <person name="Riley R."/>
            <person name="Haridas S."/>
            <person name="Wolfe K.H."/>
            <person name="Lopes M.R."/>
            <person name="Hittinger C.T."/>
            <person name="Goker M."/>
            <person name="Salamov A."/>
            <person name="Wisecaver J."/>
            <person name="Long T.M."/>
            <person name="Aerts A.L."/>
            <person name="Barry K."/>
            <person name="Choi C."/>
            <person name="Clum A."/>
            <person name="Coughlan A.Y."/>
            <person name="Deshpande S."/>
            <person name="Douglass A.P."/>
            <person name="Hanson S.J."/>
            <person name="Klenk H.-P."/>
            <person name="Labutti K."/>
            <person name="Lapidus A."/>
            <person name="Lindquist E."/>
            <person name="Lipzen A."/>
            <person name="Meier-Kolthoff J.P."/>
            <person name="Ohm R.A."/>
            <person name="Otillar R.P."/>
            <person name="Pangilinan J."/>
            <person name="Peng Y."/>
            <person name="Rokas A."/>
            <person name="Rosa C.A."/>
            <person name="Scheuner C."/>
            <person name="Sibirny A.A."/>
            <person name="Slot J.C."/>
            <person name="Stielow J.B."/>
            <person name="Sun H."/>
            <person name="Kurtzman C.P."/>
            <person name="Blackwell M."/>
            <person name="Grigoriev I.V."/>
            <person name="Jeffries T.W."/>
        </authorList>
    </citation>
    <scope>NUCLEOTIDE SEQUENCE [LARGE SCALE GENOMIC DNA]</scope>
    <source>
        <strain evidence="2">DSM 1968</strain>
    </source>
</reference>
<dbReference type="InParanoid" id="A0A1D2VG94"/>
<name>A0A1D2VG94_9ASCO</name>
<proteinExistence type="predicted"/>
<evidence type="ECO:0000313" key="2">
    <source>
        <dbReference type="Proteomes" id="UP000095038"/>
    </source>
</evidence>
<protein>
    <submittedName>
        <fullName evidence="1">Uncharacterized protein</fullName>
    </submittedName>
</protein>
<sequence>MNHSINIWFHQSRNQYCQHQSCRKKCKLCRALSLSRSTQQHGGLLYYSTRFASNFGGPWPNQLFGKSLI</sequence>
<accession>A0A1D2VG94</accession>
<dbReference type="RefSeq" id="XP_020046867.1">
    <property type="nucleotide sequence ID" value="XM_020189336.1"/>
</dbReference>
<dbReference type="EMBL" id="KV454482">
    <property type="protein sequence ID" value="ODV60560.1"/>
    <property type="molecule type" value="Genomic_DNA"/>
</dbReference>
<organism evidence="1 2">
    <name type="scientific">Ascoidea rubescens DSM 1968</name>
    <dbReference type="NCBI Taxonomy" id="1344418"/>
    <lineage>
        <taxon>Eukaryota</taxon>
        <taxon>Fungi</taxon>
        <taxon>Dikarya</taxon>
        <taxon>Ascomycota</taxon>
        <taxon>Saccharomycotina</taxon>
        <taxon>Saccharomycetes</taxon>
        <taxon>Ascoideaceae</taxon>
        <taxon>Ascoidea</taxon>
    </lineage>
</organism>
<evidence type="ECO:0000313" key="1">
    <source>
        <dbReference type="EMBL" id="ODV60560.1"/>
    </source>
</evidence>